<dbReference type="AlphaFoldDB" id="A0AAD2FSU5"/>
<dbReference type="Gene3D" id="1.10.287.110">
    <property type="entry name" value="DnaJ domain"/>
    <property type="match status" value="1"/>
</dbReference>
<proteinExistence type="predicted"/>
<dbReference type="GO" id="GO:0051787">
    <property type="term" value="F:misfolded protein binding"/>
    <property type="evidence" value="ECO:0007669"/>
    <property type="project" value="TreeGrafter"/>
</dbReference>
<sequence length="255" mass="29693">MAKRSVQKDLYKVLQVSRTATMIEIKTAYRKLALILHPDRHDGCKDKAAAFKEASEAYNVLSNNDRRKEYDLATGWGVPDGWYNKNRRAAPPSDYRKVYTPHAPPDGKWHDAQKHYDFHYGDGMYREAVKNAYERAKMNGELDYNSPLGKGFAFETRDDRKKRRSYHNNPYSKDVQGPPTMQYNYEEGNMSTDRQEADVVLKRKKGVVDKLHERRQERMERSNGRPRQQPTTGEFAGQKKYPQYNQQSNGSCVIM</sequence>
<evidence type="ECO:0000313" key="4">
    <source>
        <dbReference type="EMBL" id="CAJ1952270.1"/>
    </source>
</evidence>
<name>A0AAD2FSU5_9STRA</name>
<dbReference type="CDD" id="cd06257">
    <property type="entry name" value="DnaJ"/>
    <property type="match status" value="1"/>
</dbReference>
<feature type="region of interest" description="Disordered" evidence="2">
    <location>
        <begin position="150"/>
        <end position="255"/>
    </location>
</feature>
<reference evidence="4" key="1">
    <citation type="submission" date="2023-08" db="EMBL/GenBank/DDBJ databases">
        <authorList>
            <person name="Audoor S."/>
            <person name="Bilcke G."/>
        </authorList>
    </citation>
    <scope>NUCLEOTIDE SEQUENCE</scope>
</reference>
<dbReference type="SUPFAM" id="SSF46565">
    <property type="entry name" value="Chaperone J-domain"/>
    <property type="match status" value="1"/>
</dbReference>
<dbReference type="GO" id="GO:0051087">
    <property type="term" value="F:protein-folding chaperone binding"/>
    <property type="evidence" value="ECO:0007669"/>
    <property type="project" value="TreeGrafter"/>
</dbReference>
<dbReference type="GO" id="GO:0005783">
    <property type="term" value="C:endoplasmic reticulum"/>
    <property type="evidence" value="ECO:0007669"/>
    <property type="project" value="TreeGrafter"/>
</dbReference>
<dbReference type="PANTHER" id="PTHR44360:SF1">
    <property type="entry name" value="DNAJ HOMOLOG SUBFAMILY B MEMBER 9"/>
    <property type="match status" value="1"/>
</dbReference>
<feature type="compositionally biased region" description="Basic and acidic residues" evidence="2">
    <location>
        <begin position="193"/>
        <end position="223"/>
    </location>
</feature>
<dbReference type="InterPro" id="IPR036869">
    <property type="entry name" value="J_dom_sf"/>
</dbReference>
<dbReference type="GO" id="GO:0036503">
    <property type="term" value="P:ERAD pathway"/>
    <property type="evidence" value="ECO:0007669"/>
    <property type="project" value="TreeGrafter"/>
</dbReference>
<comment type="caution">
    <text evidence="4">The sequence shown here is derived from an EMBL/GenBank/DDBJ whole genome shotgun (WGS) entry which is preliminary data.</text>
</comment>
<keyword evidence="5" id="KW-1185">Reference proteome</keyword>
<dbReference type="PRINTS" id="PR00625">
    <property type="entry name" value="JDOMAIN"/>
</dbReference>
<dbReference type="PANTHER" id="PTHR44360">
    <property type="entry name" value="DNAJ HOMOLOG SUBFAMILY B MEMBER 9"/>
    <property type="match status" value="1"/>
</dbReference>
<feature type="compositionally biased region" description="Polar residues" evidence="2">
    <location>
        <begin position="243"/>
        <end position="255"/>
    </location>
</feature>
<gene>
    <name evidence="4" type="ORF">CYCCA115_LOCUS13468</name>
</gene>
<dbReference type="PROSITE" id="PS00636">
    <property type="entry name" value="DNAJ_1"/>
    <property type="match status" value="1"/>
</dbReference>
<dbReference type="Pfam" id="PF00226">
    <property type="entry name" value="DnaJ"/>
    <property type="match status" value="1"/>
</dbReference>
<evidence type="ECO:0000313" key="5">
    <source>
        <dbReference type="Proteomes" id="UP001295423"/>
    </source>
</evidence>
<dbReference type="InterPro" id="IPR051948">
    <property type="entry name" value="Hsp70_co-chaperone_J-domain"/>
</dbReference>
<evidence type="ECO:0000259" key="3">
    <source>
        <dbReference type="PROSITE" id="PS50076"/>
    </source>
</evidence>
<evidence type="ECO:0000256" key="2">
    <source>
        <dbReference type="SAM" id="MobiDB-lite"/>
    </source>
</evidence>
<organism evidence="4 5">
    <name type="scientific">Cylindrotheca closterium</name>
    <dbReference type="NCBI Taxonomy" id="2856"/>
    <lineage>
        <taxon>Eukaryota</taxon>
        <taxon>Sar</taxon>
        <taxon>Stramenopiles</taxon>
        <taxon>Ochrophyta</taxon>
        <taxon>Bacillariophyta</taxon>
        <taxon>Bacillariophyceae</taxon>
        <taxon>Bacillariophycidae</taxon>
        <taxon>Bacillariales</taxon>
        <taxon>Bacillariaceae</taxon>
        <taxon>Cylindrotheca</taxon>
    </lineage>
</organism>
<feature type="domain" description="J" evidence="3">
    <location>
        <begin position="9"/>
        <end position="74"/>
    </location>
</feature>
<dbReference type="InterPro" id="IPR018253">
    <property type="entry name" value="DnaJ_domain_CS"/>
</dbReference>
<dbReference type="Proteomes" id="UP001295423">
    <property type="component" value="Unassembled WGS sequence"/>
</dbReference>
<dbReference type="PROSITE" id="PS50076">
    <property type="entry name" value="DNAJ_2"/>
    <property type="match status" value="1"/>
</dbReference>
<keyword evidence="1" id="KW-0143">Chaperone</keyword>
<protein>
    <recommendedName>
        <fullName evidence="3">J domain-containing protein</fullName>
    </recommendedName>
</protein>
<evidence type="ECO:0000256" key="1">
    <source>
        <dbReference type="ARBA" id="ARBA00023186"/>
    </source>
</evidence>
<dbReference type="SMART" id="SM00271">
    <property type="entry name" value="DnaJ"/>
    <property type="match status" value="1"/>
</dbReference>
<dbReference type="InterPro" id="IPR001623">
    <property type="entry name" value="DnaJ_domain"/>
</dbReference>
<dbReference type="EMBL" id="CAKOGP040001803">
    <property type="protein sequence ID" value="CAJ1952270.1"/>
    <property type="molecule type" value="Genomic_DNA"/>
</dbReference>
<accession>A0AAD2FSU5</accession>